<feature type="domain" description="HTH cro/C1-type" evidence="1">
    <location>
        <begin position="19"/>
        <end position="81"/>
    </location>
</feature>
<dbReference type="CDD" id="cd00093">
    <property type="entry name" value="HTH_XRE"/>
    <property type="match status" value="1"/>
</dbReference>
<evidence type="ECO:0000313" key="2">
    <source>
        <dbReference type="EMBL" id="MEJ5944301.1"/>
    </source>
</evidence>
<dbReference type="RefSeq" id="WP_339573690.1">
    <property type="nucleotide sequence ID" value="NZ_JBBIAA010000002.1"/>
</dbReference>
<reference evidence="2 3" key="1">
    <citation type="journal article" date="2017" name="Int. J. Syst. Evol. Microbiol.">
        <title>Pseudokineococcus basanitobsidens sp. nov., isolated from volcanic rock.</title>
        <authorList>
            <person name="Lee D.W."/>
            <person name="Park M.Y."/>
            <person name="Kim J.J."/>
            <person name="Kim B.S."/>
        </authorList>
    </citation>
    <scope>NUCLEOTIDE SEQUENCE [LARGE SCALE GENOMIC DNA]</scope>
    <source>
        <strain evidence="2 3">DSM 103726</strain>
    </source>
</reference>
<dbReference type="InterPro" id="IPR010982">
    <property type="entry name" value="Lambda_DNA-bd_dom_sf"/>
</dbReference>
<dbReference type="InterPro" id="IPR001387">
    <property type="entry name" value="Cro/C1-type_HTH"/>
</dbReference>
<sequence>MPHASPLERALAERLGLTLRTLREERGLTQEVVAQRSDISRQHLQLLEAGIARRQSREPSNPRIGTLVALAGTLGVPVAQLVDDVFGRQAG</sequence>
<dbReference type="PROSITE" id="PS50943">
    <property type="entry name" value="HTH_CROC1"/>
    <property type="match status" value="1"/>
</dbReference>
<name>A0ABU8RGU1_9ACTN</name>
<dbReference type="Gene3D" id="1.10.260.40">
    <property type="entry name" value="lambda repressor-like DNA-binding domains"/>
    <property type="match status" value="1"/>
</dbReference>
<organism evidence="2 3">
    <name type="scientific">Pseudokineococcus basanitobsidens</name>
    <dbReference type="NCBI Taxonomy" id="1926649"/>
    <lineage>
        <taxon>Bacteria</taxon>
        <taxon>Bacillati</taxon>
        <taxon>Actinomycetota</taxon>
        <taxon>Actinomycetes</taxon>
        <taxon>Kineosporiales</taxon>
        <taxon>Kineosporiaceae</taxon>
        <taxon>Pseudokineococcus</taxon>
    </lineage>
</organism>
<accession>A0ABU8RGU1</accession>
<keyword evidence="3" id="KW-1185">Reference proteome</keyword>
<proteinExistence type="predicted"/>
<dbReference type="SUPFAM" id="SSF47413">
    <property type="entry name" value="lambda repressor-like DNA-binding domains"/>
    <property type="match status" value="1"/>
</dbReference>
<evidence type="ECO:0000313" key="3">
    <source>
        <dbReference type="Proteomes" id="UP001387100"/>
    </source>
</evidence>
<dbReference type="EMBL" id="JBBIAA010000002">
    <property type="protein sequence ID" value="MEJ5944301.1"/>
    <property type="molecule type" value="Genomic_DNA"/>
</dbReference>
<dbReference type="SMART" id="SM00530">
    <property type="entry name" value="HTH_XRE"/>
    <property type="match status" value="1"/>
</dbReference>
<dbReference type="Pfam" id="PF13560">
    <property type="entry name" value="HTH_31"/>
    <property type="match status" value="1"/>
</dbReference>
<comment type="caution">
    <text evidence="2">The sequence shown here is derived from an EMBL/GenBank/DDBJ whole genome shotgun (WGS) entry which is preliminary data.</text>
</comment>
<gene>
    <name evidence="2" type="ORF">WDZ17_03200</name>
</gene>
<protein>
    <submittedName>
        <fullName evidence="2">Helix-turn-helix transcriptional regulator</fullName>
    </submittedName>
</protein>
<dbReference type="Proteomes" id="UP001387100">
    <property type="component" value="Unassembled WGS sequence"/>
</dbReference>
<evidence type="ECO:0000259" key="1">
    <source>
        <dbReference type="PROSITE" id="PS50943"/>
    </source>
</evidence>